<dbReference type="SUPFAM" id="SSF69360">
    <property type="entry name" value="Cell wall binding repeat"/>
    <property type="match status" value="1"/>
</dbReference>
<reference evidence="5 6" key="1">
    <citation type="submission" date="2016-10" db="EMBL/GenBank/DDBJ databases">
        <authorList>
            <person name="de Groot N.N."/>
        </authorList>
    </citation>
    <scope>NUCLEOTIDE SEQUENCE [LARGE SCALE GENOMIC DNA]</scope>
    <source>
        <strain evidence="5 6">KH1P1</strain>
    </source>
</reference>
<keyword evidence="1" id="KW-0677">Repeat</keyword>
<dbReference type="Pfam" id="PF19085">
    <property type="entry name" value="Choline_bind_2"/>
    <property type="match status" value="1"/>
</dbReference>
<feature type="compositionally biased region" description="Basic residues" evidence="3">
    <location>
        <begin position="128"/>
        <end position="137"/>
    </location>
</feature>
<sequence>MKKMFQKLLIPSVVLSMALPMTASAGWEQNSIGWWYTHPDGTYTTNNWEQVDGRWYYFDGSGYMLHDTSTPDGFWVGSDGAWVESVVIGQTAVSGPAGNGQINPGNASEYRRLNSTSQKSSYQSNATLKKKSYKSTKKRTEEKEKNAEEKAESKYESIYKKYKKKLQKCDGSIEDLAEIQVEGTEKMADVWLKNGGKYKVYEDWAMKLYAVYEKEAKKRF</sequence>
<accession>A0A1I0CDJ5</accession>
<organism evidence="5 6">
    <name type="scientific">[Clostridium] aminophilum</name>
    <dbReference type="NCBI Taxonomy" id="1526"/>
    <lineage>
        <taxon>Bacteria</taxon>
        <taxon>Bacillati</taxon>
        <taxon>Bacillota</taxon>
        <taxon>Clostridia</taxon>
        <taxon>Lachnospirales</taxon>
        <taxon>Lachnospiraceae</taxon>
    </lineage>
</organism>
<dbReference type="RefSeq" id="WP_074648826.1">
    <property type="nucleotide sequence ID" value="NZ_FOIL01000007.1"/>
</dbReference>
<keyword evidence="6" id="KW-1185">Reference proteome</keyword>
<dbReference type="EMBL" id="FOIL01000007">
    <property type="protein sequence ID" value="SET17497.1"/>
    <property type="molecule type" value="Genomic_DNA"/>
</dbReference>
<feature type="signal peptide" evidence="4">
    <location>
        <begin position="1"/>
        <end position="25"/>
    </location>
</feature>
<dbReference type="AlphaFoldDB" id="A0A1I0CDJ5"/>
<evidence type="ECO:0000256" key="3">
    <source>
        <dbReference type="SAM" id="MobiDB-lite"/>
    </source>
</evidence>
<evidence type="ECO:0000256" key="1">
    <source>
        <dbReference type="ARBA" id="ARBA00022737"/>
    </source>
</evidence>
<protein>
    <submittedName>
        <fullName evidence="5">Putative cell wall binding repeat-containing protein</fullName>
    </submittedName>
</protein>
<evidence type="ECO:0000256" key="4">
    <source>
        <dbReference type="SAM" id="SignalP"/>
    </source>
</evidence>
<name>A0A1I0CDJ5_9FIRM</name>
<dbReference type="OrthoDB" id="1864143at2"/>
<feature type="repeat" description="Cell wall-binding" evidence="2">
    <location>
        <begin position="45"/>
        <end position="64"/>
    </location>
</feature>
<dbReference type="PROSITE" id="PS51170">
    <property type="entry name" value="CW"/>
    <property type="match status" value="1"/>
</dbReference>
<evidence type="ECO:0000313" key="6">
    <source>
        <dbReference type="Proteomes" id="UP000199820"/>
    </source>
</evidence>
<dbReference type="Gene3D" id="2.10.270.10">
    <property type="entry name" value="Cholin Binding"/>
    <property type="match status" value="1"/>
</dbReference>
<dbReference type="eggNOG" id="ENOG50347V9">
    <property type="taxonomic scope" value="Bacteria"/>
</dbReference>
<keyword evidence="4" id="KW-0732">Signal</keyword>
<gene>
    <name evidence="5" type="ORF">SAMN04487771_10073</name>
</gene>
<feature type="compositionally biased region" description="Basic and acidic residues" evidence="3">
    <location>
        <begin position="138"/>
        <end position="149"/>
    </location>
</feature>
<feature type="region of interest" description="Disordered" evidence="3">
    <location>
        <begin position="116"/>
        <end position="149"/>
    </location>
</feature>
<feature type="compositionally biased region" description="Polar residues" evidence="3">
    <location>
        <begin position="116"/>
        <end position="127"/>
    </location>
</feature>
<dbReference type="STRING" id="1526.SAMN02910262_00505"/>
<evidence type="ECO:0000313" key="5">
    <source>
        <dbReference type="EMBL" id="SET17497.1"/>
    </source>
</evidence>
<dbReference type="Proteomes" id="UP000199820">
    <property type="component" value="Unassembled WGS sequence"/>
</dbReference>
<feature type="chain" id="PRO_5011492108" evidence="4">
    <location>
        <begin position="26"/>
        <end position="220"/>
    </location>
</feature>
<dbReference type="InterPro" id="IPR018337">
    <property type="entry name" value="Cell_wall/Cho-bd_repeat"/>
</dbReference>
<proteinExistence type="predicted"/>
<evidence type="ECO:0000256" key="2">
    <source>
        <dbReference type="PROSITE-ProRule" id="PRU00591"/>
    </source>
</evidence>